<protein>
    <submittedName>
        <fullName evidence="1">Uncharacterized protein</fullName>
    </submittedName>
</protein>
<evidence type="ECO:0000313" key="1">
    <source>
        <dbReference type="EMBL" id="EGV60317.1"/>
    </source>
</evidence>
<organism evidence="2">
    <name type="scientific">Candida tenuis (strain ATCC 10573 / BCRC 21748 / CBS 615 / JCM 9827 / NBRC 10315 / NRRL Y-1498 / VKM Y-70)</name>
    <name type="common">Yeast</name>
    <name type="synonym">Yamadazyma tenuis</name>
    <dbReference type="NCBI Taxonomy" id="590646"/>
    <lineage>
        <taxon>Eukaryota</taxon>
        <taxon>Fungi</taxon>
        <taxon>Dikarya</taxon>
        <taxon>Ascomycota</taxon>
        <taxon>Saccharomycotina</taxon>
        <taxon>Pichiomycetes</taxon>
        <taxon>Debaryomycetaceae</taxon>
        <taxon>Yamadazyma</taxon>
    </lineage>
</organism>
<proteinExistence type="predicted"/>
<dbReference type="EMBL" id="GL996528">
    <property type="protein sequence ID" value="EGV60317.1"/>
    <property type="molecule type" value="Genomic_DNA"/>
</dbReference>
<evidence type="ECO:0000313" key="2">
    <source>
        <dbReference type="Proteomes" id="UP000000707"/>
    </source>
</evidence>
<dbReference type="KEGG" id="cten:18250002"/>
<dbReference type="HOGENOM" id="CLU_593110_0_0_1"/>
<reference evidence="1 2" key="1">
    <citation type="journal article" date="2011" name="Proc. Natl. Acad. Sci. U.S.A.">
        <title>Comparative genomics of xylose-fermenting fungi for enhanced biofuel production.</title>
        <authorList>
            <person name="Wohlbach D.J."/>
            <person name="Kuo A."/>
            <person name="Sato T.K."/>
            <person name="Potts K.M."/>
            <person name="Salamov A.A."/>
            <person name="LaButti K.M."/>
            <person name="Sun H."/>
            <person name="Clum A."/>
            <person name="Pangilinan J.L."/>
            <person name="Lindquist E.A."/>
            <person name="Lucas S."/>
            <person name="Lapidus A."/>
            <person name="Jin M."/>
            <person name="Gunawan C."/>
            <person name="Balan V."/>
            <person name="Dale B.E."/>
            <person name="Jeffries T.W."/>
            <person name="Zinkel R."/>
            <person name="Barry K.W."/>
            <person name="Grigoriev I.V."/>
            <person name="Gasch A.P."/>
        </authorList>
    </citation>
    <scope>NUCLEOTIDE SEQUENCE [LARGE SCALE GENOMIC DNA]</scope>
    <source>
        <strain evidence="2">ATCC 10573 / BCRC 21748 / CBS 615 / JCM 9827 / NBRC 10315 / NRRL Y-1498 / VKM Y-70</strain>
    </source>
</reference>
<accession>G3BDJ8</accession>
<name>G3BDJ8_CANTC</name>
<dbReference type="GeneID" id="18250002"/>
<gene>
    <name evidence="1" type="ORF">CANTEDRAFT_136799</name>
</gene>
<dbReference type="Proteomes" id="UP000000707">
    <property type="component" value="Unassembled WGS sequence"/>
</dbReference>
<keyword evidence="2" id="KW-1185">Reference proteome</keyword>
<sequence length="461" mass="52252">MPTNHANSETQDYERAEFYCSHLKEFAIFLGLVDPGKFEEKGIPVQMRLMYYLLNLLGFLLKGQMIELKGCAKSIEGIIQKEREAQWKTWTSQGQISITINISQSNESIAFQLYWLNNMEFVSLYRLVTGVGLISQGLAAAALAPLKSGLRAMSSLMNGPEFNAVPFCGSLGQLNNHLVTSGRIIFNFLFYIEWIKSLNQINCDICGIIEDSDGLVSKLNERYLTNCDNFTVAHIYQRKDQYLKTLIKLKSHNLNDSVKCFSQLLTQTSLPVDIKVFSIIQNINALLEVRDSLSHDDDSYGHTMVTIQNLKNMLNDFMNSKEKYEHGSFLQANAEVVDMILVISLVAEPTSTKNHHKIFGVLKNLNQDEICTPFLKILTSLICSFNESSLVTADERLQDCFKASKRLGKSYNDNVLRVAISKGEMYLLEKKGAPAAEIEEIKFRIMEIEKTQSNKTQRNRS</sequence>
<dbReference type="AlphaFoldDB" id="G3BDJ8"/>